<dbReference type="Pfam" id="PF13482">
    <property type="entry name" value="RNase_H_2"/>
    <property type="match status" value="1"/>
</dbReference>
<evidence type="ECO:0000313" key="3">
    <source>
        <dbReference type="EMBL" id="CAB4838888.1"/>
    </source>
</evidence>
<protein>
    <submittedName>
        <fullName evidence="3">Unannotated protein</fullName>
    </submittedName>
</protein>
<organism evidence="3">
    <name type="scientific">freshwater metagenome</name>
    <dbReference type="NCBI Taxonomy" id="449393"/>
    <lineage>
        <taxon>unclassified sequences</taxon>
        <taxon>metagenomes</taxon>
        <taxon>ecological metagenomes</taxon>
    </lineage>
</organism>
<sequence length="568" mass="63614">MRHDSRTAYACHEYLHKKFAPSRFDLAAIITSDPLPDALKKAGVEHEKVVIEYLKSLNLKLEILDSSYPDNLWERDTARAMMNSDIDIIYRASIGEYCEAELAKLQGVESLGDPLRVSRPDLLIKVGTSETGYPVWAPVDIKSHNPLVENKSNNIHITKWPDFDPEKAEVVKSRLNDEDALQLAHYLRHLQSLGLTDGSAWAGVLGKDMNFIAWANLEALTLGKESALTVYELAFAEAVKIKNQAIARESDPALAPVTIARRVSECVTCEMRKICRAEMEAFDNGSGHVTLLSDVTAGKAATNLPGIESIAELAKATSLNPAGMKAVTRAKVWRSKFPVLLDPSKEFKVPSFDIEIDIDLENSQAAVQEAGLEDSLGRDVLYMYGFGIHDRTENPDWRLVKINCIDDYSGTDESEFMILSQMWNRLETEVAKAEAAGKTIGIFHYSPYEKRWWKDFTRVHAVQPGTPTLDRVERFMNKYFVDLWPIAKEVALPVTGYSIKALAPLAGFDWEVDAAGGSNSIVKYQTAISPDSTDQEKSDAIKWLRDYNRDDVKATFAVREYLRGLKFE</sequence>
<dbReference type="EMBL" id="CAFARE010000041">
    <property type="protein sequence ID" value="CAB4838888.1"/>
    <property type="molecule type" value="Genomic_DNA"/>
</dbReference>
<evidence type="ECO:0000259" key="1">
    <source>
        <dbReference type="Pfam" id="PF13482"/>
    </source>
</evidence>
<reference evidence="3" key="1">
    <citation type="submission" date="2020-05" db="EMBL/GenBank/DDBJ databases">
        <authorList>
            <person name="Chiriac C."/>
            <person name="Salcher M."/>
            <person name="Ghai R."/>
            <person name="Kavagutti S V."/>
        </authorList>
    </citation>
    <scope>NUCLEOTIDE SEQUENCE</scope>
</reference>
<evidence type="ECO:0000313" key="2">
    <source>
        <dbReference type="EMBL" id="CAB4773044.1"/>
    </source>
</evidence>
<feature type="domain" description="YprB ribonuclease H-like" evidence="1">
    <location>
        <begin position="431"/>
        <end position="562"/>
    </location>
</feature>
<dbReference type="InterPro" id="IPR038720">
    <property type="entry name" value="YprB_RNase_H-like_dom"/>
</dbReference>
<accession>A0A6J7B3A7</accession>
<proteinExistence type="predicted"/>
<dbReference type="EMBL" id="CAFAAA010000002">
    <property type="protein sequence ID" value="CAB4773044.1"/>
    <property type="molecule type" value="Genomic_DNA"/>
</dbReference>
<dbReference type="AlphaFoldDB" id="A0A6J7B3A7"/>
<name>A0A6J7B3A7_9ZZZZ</name>
<gene>
    <name evidence="2" type="ORF">UFOPK2942_00195</name>
    <name evidence="3" type="ORF">UFOPK3232_01026</name>
</gene>